<name>A0A2R4WX08_9HYPH</name>
<evidence type="ECO:0000313" key="3">
    <source>
        <dbReference type="Proteomes" id="UP000244755"/>
    </source>
</evidence>
<dbReference type="Pfam" id="PF01636">
    <property type="entry name" value="APH"/>
    <property type="match status" value="1"/>
</dbReference>
<dbReference type="RefSeq" id="WP_099957626.1">
    <property type="nucleotide sequence ID" value="NZ_CP028845.1"/>
</dbReference>
<dbReference type="InterPro" id="IPR029044">
    <property type="entry name" value="Nucleotide-diphossugar_trans"/>
</dbReference>
<dbReference type="InterPro" id="IPR002575">
    <property type="entry name" value="Aminoglycoside_PTrfase"/>
</dbReference>
<dbReference type="AlphaFoldDB" id="A0A2R4WX08"/>
<organism evidence="2 3">
    <name type="scientific">Methylobacterium currus</name>
    <dbReference type="NCBI Taxonomy" id="2051553"/>
    <lineage>
        <taxon>Bacteria</taxon>
        <taxon>Pseudomonadati</taxon>
        <taxon>Pseudomonadota</taxon>
        <taxon>Alphaproteobacteria</taxon>
        <taxon>Hyphomicrobiales</taxon>
        <taxon>Methylobacteriaceae</taxon>
        <taxon>Methylobacterium</taxon>
    </lineage>
</organism>
<dbReference type="SUPFAM" id="SSF53448">
    <property type="entry name" value="Nucleotide-diphospho-sugar transferases"/>
    <property type="match status" value="1"/>
</dbReference>
<dbReference type="KEGG" id="mee:DA075_34865"/>
<dbReference type="EMBL" id="CP028845">
    <property type="protein sequence ID" value="AWB26055.1"/>
    <property type="molecule type" value="Genomic_DNA"/>
</dbReference>
<geneLocation type="plasmid" evidence="2 3">
    <name>unnamed1</name>
</geneLocation>
<protein>
    <submittedName>
        <fullName evidence="2">Capsular biosynthesis protein</fullName>
    </submittedName>
</protein>
<dbReference type="Gene3D" id="3.90.1200.10">
    <property type="match status" value="1"/>
</dbReference>
<sequence length="542" mass="60126">MASNGLWLVTSSAYVDQELSAEFGHLPPTFLPVGTKRLYEYQLEQLGRERPVYITLPESYVVAPEDERRLAEAGATVLTVPDGLSLGEAVVFALNLIGGPEQPVRILHGDTLLTSVPTGLDEIGVAPSEEGYSWAEVHREGNRILGVHTFAAGLPVSHPRLVACGYFAFAHSSALVRAIVRARGSFVEGIEAYARERGLCTVDIDLAKWLDFGHLQTFFRSRRLLASARAFNMLRIDGRTVRKLSADTEKMVAEASWFASVPPTLRVYTARLIDSGEENGTAFYETEYEHLPTLSELFVFGTLGRATWMRVLQSCHEFLATCASVQGPEPASIALRQLATVKTADRLRRFSNETGFDIHHMLRYDGQPMPSLMQIAEDLETGIDLSGTRRQTIMHGDFCFSNVLYSSRVQRIKVIDPRGYVEASGDCSVFGDVRYDLAKMTHSIVGRYDQIIAGRYAMPVEDNGRFSITFEAAPHHTWLEEAWSEFEVGGTNAGSAEIRAITVGLFLSMLPLHADRPDRQRAFIANALRLYAGLDVDSAWRV</sequence>
<keyword evidence="3" id="KW-1185">Reference proteome</keyword>
<reference evidence="2 3" key="1">
    <citation type="submission" date="2018-04" db="EMBL/GenBank/DDBJ databases">
        <title>Methylobacterium sp. PR1016A genome.</title>
        <authorList>
            <person name="Park W."/>
        </authorList>
    </citation>
    <scope>NUCLEOTIDE SEQUENCE [LARGE SCALE GENOMIC DNA]</scope>
    <source>
        <strain evidence="2 3">PR1016A</strain>
        <plasmid evidence="2 3">unnamed1</plasmid>
    </source>
</reference>
<proteinExistence type="predicted"/>
<dbReference type="Proteomes" id="UP000244755">
    <property type="component" value="Plasmid unnamed1"/>
</dbReference>
<dbReference type="SUPFAM" id="SSF56112">
    <property type="entry name" value="Protein kinase-like (PK-like)"/>
    <property type="match status" value="1"/>
</dbReference>
<keyword evidence="2" id="KW-0614">Plasmid</keyword>
<evidence type="ECO:0000313" key="2">
    <source>
        <dbReference type="EMBL" id="AWB26055.1"/>
    </source>
</evidence>
<dbReference type="OrthoDB" id="9814110at2"/>
<gene>
    <name evidence="2" type="ORF">DA075_34865</name>
</gene>
<accession>A0A2R4WX08</accession>
<dbReference type="InterPro" id="IPR011009">
    <property type="entry name" value="Kinase-like_dom_sf"/>
</dbReference>
<dbReference type="Gene3D" id="3.90.550.10">
    <property type="entry name" value="Spore Coat Polysaccharide Biosynthesis Protein SpsA, Chain A"/>
    <property type="match status" value="1"/>
</dbReference>
<feature type="domain" description="Aminoglycoside phosphotransferase" evidence="1">
    <location>
        <begin position="244"/>
        <end position="447"/>
    </location>
</feature>
<evidence type="ECO:0000259" key="1">
    <source>
        <dbReference type="Pfam" id="PF01636"/>
    </source>
</evidence>